<dbReference type="GeneTree" id="ENSGT00940000159109"/>
<dbReference type="Ensembl" id="ENSCJPT00005002594.1">
    <property type="protein sequence ID" value="ENSCJPP00005001564.1"/>
    <property type="gene ID" value="ENSCJPG00005001578.1"/>
</dbReference>
<evidence type="ECO:0000313" key="2">
    <source>
        <dbReference type="Proteomes" id="UP000694412"/>
    </source>
</evidence>
<dbReference type="Proteomes" id="UP000694412">
    <property type="component" value="Unassembled WGS sequence"/>
</dbReference>
<accession>A0A8C2SNW2</accession>
<keyword evidence="2" id="KW-1185">Reference proteome</keyword>
<dbReference type="AlphaFoldDB" id="A0A8C2SNW2"/>
<evidence type="ECO:0008006" key="3">
    <source>
        <dbReference type="Google" id="ProtNLM"/>
    </source>
</evidence>
<reference evidence="1" key="1">
    <citation type="submission" date="2025-08" db="UniProtKB">
        <authorList>
            <consortium name="Ensembl"/>
        </authorList>
    </citation>
    <scope>IDENTIFICATION</scope>
</reference>
<protein>
    <recommendedName>
        <fullName evidence="3">Receptor ligand binding region domain-containing protein</fullName>
    </recommendedName>
</protein>
<sequence>MGQLWVLWGSYGVLWGAIGRSIPLLPAFLAFTLSCAGPFPEVKRPPLNVAIVLRGSPIPSDLLNPPFPPGVTPVPLRMDEGDPRSLLVRLCDLLSSLKLHGVVFDDKAGAEAVAHILDFVSAQAAVPIVGVSGGAATVMAPKVRGGYGGLWVSMGLYGVRGGYGDLWVSMGPYGSLWS</sequence>
<evidence type="ECO:0000313" key="1">
    <source>
        <dbReference type="Ensembl" id="ENSCJPP00005001564.1"/>
    </source>
</evidence>
<organism evidence="1 2">
    <name type="scientific">Coturnix japonica</name>
    <name type="common">Japanese quail</name>
    <name type="synonym">Coturnix coturnix japonica</name>
    <dbReference type="NCBI Taxonomy" id="93934"/>
    <lineage>
        <taxon>Eukaryota</taxon>
        <taxon>Metazoa</taxon>
        <taxon>Chordata</taxon>
        <taxon>Craniata</taxon>
        <taxon>Vertebrata</taxon>
        <taxon>Euteleostomi</taxon>
        <taxon>Archelosauria</taxon>
        <taxon>Archosauria</taxon>
        <taxon>Dinosauria</taxon>
        <taxon>Saurischia</taxon>
        <taxon>Theropoda</taxon>
        <taxon>Coelurosauria</taxon>
        <taxon>Aves</taxon>
        <taxon>Neognathae</taxon>
        <taxon>Galloanserae</taxon>
        <taxon>Galliformes</taxon>
        <taxon>Phasianidae</taxon>
        <taxon>Perdicinae</taxon>
        <taxon>Coturnix</taxon>
    </lineage>
</organism>
<dbReference type="Gene3D" id="3.40.50.2300">
    <property type="match status" value="1"/>
</dbReference>
<name>A0A8C2SNW2_COTJA</name>
<proteinExistence type="predicted"/>
<reference evidence="1" key="2">
    <citation type="submission" date="2025-09" db="UniProtKB">
        <authorList>
            <consortium name="Ensembl"/>
        </authorList>
    </citation>
    <scope>IDENTIFICATION</scope>
</reference>